<dbReference type="KEGG" id="merd:EB233_29645"/>
<reference evidence="1 2" key="1">
    <citation type="submission" date="2018-10" db="EMBL/GenBank/DDBJ databases">
        <authorList>
            <person name="Perry B.J."/>
            <person name="Sullivan J.T."/>
            <person name="Murphy R.J.T."/>
            <person name="Ramsay J.P."/>
            <person name="Ronson C.W."/>
        </authorList>
    </citation>
    <scope>NUCLEOTIDE SEQUENCE [LARGE SCALE GENOMIC DNA]</scope>
    <source>
        <strain evidence="1 2">NZP2014</strain>
    </source>
</reference>
<keyword evidence="2" id="KW-1185">Reference proteome</keyword>
<dbReference type="AlphaFoldDB" id="A0A6M7UT20"/>
<evidence type="ECO:0000313" key="1">
    <source>
        <dbReference type="EMBL" id="QKC79137.1"/>
    </source>
</evidence>
<dbReference type="EMBL" id="CP033361">
    <property type="protein sequence ID" value="QKC79137.1"/>
    <property type="molecule type" value="Genomic_DNA"/>
</dbReference>
<evidence type="ECO:0000313" key="2">
    <source>
        <dbReference type="Proteomes" id="UP000503339"/>
    </source>
</evidence>
<organism evidence="1 2">
    <name type="scientific">Mesorhizobium erdmanii</name>
    <dbReference type="NCBI Taxonomy" id="1777866"/>
    <lineage>
        <taxon>Bacteria</taxon>
        <taxon>Pseudomonadati</taxon>
        <taxon>Pseudomonadota</taxon>
        <taxon>Alphaproteobacteria</taxon>
        <taxon>Hyphomicrobiales</taxon>
        <taxon>Phyllobacteriaceae</taxon>
        <taxon>Mesorhizobium</taxon>
    </lineage>
</organism>
<sequence>MEGFRVAEDCTAKAAASFAATLSSVGRAQEDEWLNGIGKASRIVAVMDRAGSEAEFGLVRRLCQFSLGLVGSLGHRLQTCSWLSEGVAANWFI</sequence>
<proteinExistence type="predicted"/>
<accession>A0A6M7UT20</accession>
<protein>
    <submittedName>
        <fullName evidence="1">Uncharacterized protein</fullName>
    </submittedName>
</protein>
<gene>
    <name evidence="1" type="ORF">EB233_29645</name>
</gene>
<name>A0A6M7UT20_9HYPH</name>
<dbReference type="Proteomes" id="UP000503339">
    <property type="component" value="Chromosome"/>
</dbReference>